<proteinExistence type="predicted"/>
<reference evidence="2" key="1">
    <citation type="submission" date="2019-08" db="EMBL/GenBank/DDBJ databases">
        <authorList>
            <person name="Kucharzyk K."/>
            <person name="Murdoch R.W."/>
            <person name="Higgins S."/>
            <person name="Loffler F."/>
        </authorList>
    </citation>
    <scope>NUCLEOTIDE SEQUENCE</scope>
</reference>
<evidence type="ECO:0000313" key="2">
    <source>
        <dbReference type="EMBL" id="MPM10708.1"/>
    </source>
</evidence>
<comment type="caution">
    <text evidence="2">The sequence shown here is derived from an EMBL/GenBank/DDBJ whole genome shotgun (WGS) entry which is preliminary data.</text>
</comment>
<dbReference type="AlphaFoldDB" id="A0A644X4I6"/>
<accession>A0A644X4I6</accession>
<gene>
    <name evidence="2" type="ORF">SDC9_57042</name>
</gene>
<name>A0A644X4I6_9ZZZZ</name>
<organism evidence="2">
    <name type="scientific">bioreactor metagenome</name>
    <dbReference type="NCBI Taxonomy" id="1076179"/>
    <lineage>
        <taxon>unclassified sequences</taxon>
        <taxon>metagenomes</taxon>
        <taxon>ecological metagenomes</taxon>
    </lineage>
</organism>
<dbReference type="InterPro" id="IPR008978">
    <property type="entry name" value="HSP20-like_chaperone"/>
</dbReference>
<feature type="domain" description="SHSP" evidence="1">
    <location>
        <begin position="21"/>
        <end position="109"/>
    </location>
</feature>
<dbReference type="EMBL" id="VSSQ01001731">
    <property type="protein sequence ID" value="MPM10708.1"/>
    <property type="molecule type" value="Genomic_DNA"/>
</dbReference>
<protein>
    <recommendedName>
        <fullName evidence="1">SHSP domain-containing protein</fullName>
    </recommendedName>
</protein>
<sequence>MKNNLLLTDIENKIDNLLEFNPLIEDTKPIIKLINKDKFYDIYISLRGLTKEEILIKYVNNFLILNLSLKNKYNNKVNFKRAFYLKNVDIDRTENIVCANLIYFKIPKS</sequence>
<dbReference type="PROSITE" id="PS01031">
    <property type="entry name" value="SHSP"/>
    <property type="match status" value="1"/>
</dbReference>
<evidence type="ECO:0000259" key="1">
    <source>
        <dbReference type="PROSITE" id="PS01031"/>
    </source>
</evidence>
<dbReference type="SUPFAM" id="SSF49764">
    <property type="entry name" value="HSP20-like chaperones"/>
    <property type="match status" value="1"/>
</dbReference>
<dbReference type="InterPro" id="IPR002068">
    <property type="entry name" value="A-crystallin/Hsp20_dom"/>
</dbReference>